<dbReference type="Pfam" id="PF20260">
    <property type="entry name" value="PUA_4"/>
    <property type="match status" value="1"/>
</dbReference>
<feature type="domain" description="Ribosomal RNA small subunit methyltransferase E PUA-like" evidence="14">
    <location>
        <begin position="24"/>
        <end position="70"/>
    </location>
</feature>
<dbReference type="PANTHER" id="PTHR30027:SF3">
    <property type="entry name" value="16S RRNA (URACIL(1498)-N(3))-METHYLTRANSFERASE"/>
    <property type="match status" value="1"/>
</dbReference>
<dbReference type="GO" id="GO:0005737">
    <property type="term" value="C:cytoplasm"/>
    <property type="evidence" value="ECO:0007669"/>
    <property type="project" value="UniProtKB-SubCell"/>
</dbReference>
<evidence type="ECO:0000256" key="9">
    <source>
        <dbReference type="ARBA" id="ARBA00022691"/>
    </source>
</evidence>
<dbReference type="SUPFAM" id="SSF75217">
    <property type="entry name" value="alpha/beta knot"/>
    <property type="match status" value="1"/>
</dbReference>
<keyword evidence="9 12" id="KW-0949">S-adenosyl-L-methionine</keyword>
<comment type="catalytic activity">
    <reaction evidence="11 12">
        <text>uridine(1498) in 16S rRNA + S-adenosyl-L-methionine = N(3)-methyluridine(1498) in 16S rRNA + S-adenosyl-L-homocysteine + H(+)</text>
        <dbReference type="Rhea" id="RHEA:42920"/>
        <dbReference type="Rhea" id="RHEA-COMP:10283"/>
        <dbReference type="Rhea" id="RHEA-COMP:10284"/>
        <dbReference type="ChEBI" id="CHEBI:15378"/>
        <dbReference type="ChEBI" id="CHEBI:57856"/>
        <dbReference type="ChEBI" id="CHEBI:59789"/>
        <dbReference type="ChEBI" id="CHEBI:65315"/>
        <dbReference type="ChEBI" id="CHEBI:74502"/>
        <dbReference type="EC" id="2.1.1.193"/>
    </reaction>
</comment>
<dbReference type="GO" id="GO:0070475">
    <property type="term" value="P:rRNA base methylation"/>
    <property type="evidence" value="ECO:0007669"/>
    <property type="project" value="TreeGrafter"/>
</dbReference>
<dbReference type="EMBL" id="CP038231">
    <property type="protein sequence ID" value="QDH12913.1"/>
    <property type="molecule type" value="Genomic_DNA"/>
</dbReference>
<dbReference type="PANTHER" id="PTHR30027">
    <property type="entry name" value="RIBOSOMAL RNA SMALL SUBUNIT METHYLTRANSFERASE E"/>
    <property type="match status" value="1"/>
</dbReference>
<comment type="function">
    <text evidence="10 12">Specifically methylates the N3 position of the uracil ring of uridine 1498 (m3U1498) in 16S rRNA. Acts on the fully assembled 30S ribosomal subunit.</text>
</comment>
<evidence type="ECO:0000256" key="11">
    <source>
        <dbReference type="ARBA" id="ARBA00047944"/>
    </source>
</evidence>
<dbReference type="KEGG" id="swf:E3E12_00395"/>
<evidence type="ECO:0000256" key="6">
    <source>
        <dbReference type="ARBA" id="ARBA00022552"/>
    </source>
</evidence>
<keyword evidence="7 12" id="KW-0489">Methyltransferase</keyword>
<evidence type="ECO:0000259" key="13">
    <source>
        <dbReference type="Pfam" id="PF04452"/>
    </source>
</evidence>
<evidence type="ECO:0000256" key="7">
    <source>
        <dbReference type="ARBA" id="ARBA00022603"/>
    </source>
</evidence>
<dbReference type="Proteomes" id="UP000318709">
    <property type="component" value="Chromosome"/>
</dbReference>
<evidence type="ECO:0000256" key="2">
    <source>
        <dbReference type="ARBA" id="ARBA00005528"/>
    </source>
</evidence>
<dbReference type="Gene3D" id="2.40.240.20">
    <property type="entry name" value="Hypothetical PUA domain-like, domain 1"/>
    <property type="match status" value="1"/>
</dbReference>
<keyword evidence="16" id="KW-1185">Reference proteome</keyword>
<dbReference type="InterPro" id="IPR046887">
    <property type="entry name" value="RsmE_PUA-like"/>
</dbReference>
<dbReference type="InterPro" id="IPR046886">
    <property type="entry name" value="RsmE_MTase_dom"/>
</dbReference>
<dbReference type="CDD" id="cd18084">
    <property type="entry name" value="RsmE-like"/>
    <property type="match status" value="1"/>
</dbReference>
<dbReference type="SUPFAM" id="SSF88697">
    <property type="entry name" value="PUA domain-like"/>
    <property type="match status" value="1"/>
</dbReference>
<dbReference type="EC" id="2.1.1.193" evidence="3 12"/>
<reference evidence="15 16" key="1">
    <citation type="submission" date="2019-03" db="EMBL/GenBank/DDBJ databases">
        <title>The complete genome sequence of Swingsia_sp. F3b2 LMG30590(T).</title>
        <authorList>
            <person name="Chua K.-O."/>
            <person name="Chan K.-G."/>
            <person name="See-Too W.-S."/>
        </authorList>
    </citation>
    <scope>NUCLEOTIDE SEQUENCE [LARGE SCALE GENOMIC DNA]</scope>
    <source>
        <strain evidence="15 16">F3b2</strain>
    </source>
</reference>
<evidence type="ECO:0000313" key="15">
    <source>
        <dbReference type="EMBL" id="QDH12913.1"/>
    </source>
</evidence>
<dbReference type="InterPro" id="IPR015947">
    <property type="entry name" value="PUA-like_sf"/>
</dbReference>
<evidence type="ECO:0000259" key="14">
    <source>
        <dbReference type="Pfam" id="PF20260"/>
    </source>
</evidence>
<keyword evidence="6 12" id="KW-0698">rRNA processing</keyword>
<dbReference type="InterPro" id="IPR029028">
    <property type="entry name" value="Alpha/beta_knot_MTases"/>
</dbReference>
<evidence type="ECO:0000313" key="16">
    <source>
        <dbReference type="Proteomes" id="UP000318709"/>
    </source>
</evidence>
<comment type="subcellular location">
    <subcellularLocation>
        <location evidence="1 12">Cytoplasm</location>
    </subcellularLocation>
</comment>
<evidence type="ECO:0000256" key="12">
    <source>
        <dbReference type="PIRNR" id="PIRNR015601"/>
    </source>
</evidence>
<organism evidence="15 16">
    <name type="scientific">Formicincola oecophyllae</name>
    <dbReference type="NCBI Taxonomy" id="2558361"/>
    <lineage>
        <taxon>Bacteria</taxon>
        <taxon>Pseudomonadati</taxon>
        <taxon>Pseudomonadota</taxon>
        <taxon>Alphaproteobacteria</taxon>
        <taxon>Acetobacterales</taxon>
        <taxon>Acetobacteraceae</taxon>
        <taxon>Formicincola</taxon>
    </lineage>
</organism>
<dbReference type="GO" id="GO:0070042">
    <property type="term" value="F:rRNA (uridine-N3-)-methyltransferase activity"/>
    <property type="evidence" value="ECO:0007669"/>
    <property type="project" value="TreeGrafter"/>
</dbReference>
<evidence type="ECO:0000256" key="10">
    <source>
        <dbReference type="ARBA" id="ARBA00025699"/>
    </source>
</evidence>
<dbReference type="OrthoDB" id="9815641at2"/>
<dbReference type="InterPro" id="IPR006700">
    <property type="entry name" value="RsmE"/>
</dbReference>
<accession>A0A4Y6U6E0</accession>
<evidence type="ECO:0000256" key="1">
    <source>
        <dbReference type="ARBA" id="ARBA00004496"/>
    </source>
</evidence>
<comment type="similarity">
    <text evidence="2 12">Belongs to the RNA methyltransferase RsmE family.</text>
</comment>
<dbReference type="InterPro" id="IPR029026">
    <property type="entry name" value="tRNA_m1G_MTases_N"/>
</dbReference>
<gene>
    <name evidence="15" type="ORF">E3E12_00395</name>
</gene>
<keyword evidence="5 12" id="KW-0963">Cytoplasm</keyword>
<evidence type="ECO:0000256" key="4">
    <source>
        <dbReference type="ARBA" id="ARBA00013673"/>
    </source>
</evidence>
<dbReference type="Gene3D" id="3.40.1280.10">
    <property type="match status" value="1"/>
</dbReference>
<evidence type="ECO:0000256" key="5">
    <source>
        <dbReference type="ARBA" id="ARBA00022490"/>
    </source>
</evidence>
<dbReference type="AlphaFoldDB" id="A0A4Y6U6E0"/>
<name>A0A4Y6U6E0_9PROT</name>
<proteinExistence type="inferred from homology"/>
<feature type="domain" description="Ribosomal RNA small subunit methyltransferase E methyltransferase" evidence="13">
    <location>
        <begin position="92"/>
        <end position="236"/>
    </location>
</feature>
<evidence type="ECO:0000256" key="8">
    <source>
        <dbReference type="ARBA" id="ARBA00022679"/>
    </source>
</evidence>
<evidence type="ECO:0000256" key="3">
    <source>
        <dbReference type="ARBA" id="ARBA00012328"/>
    </source>
</evidence>
<dbReference type="Pfam" id="PF04452">
    <property type="entry name" value="Methyltrans_RNA"/>
    <property type="match status" value="1"/>
</dbReference>
<dbReference type="PIRSF" id="PIRSF015601">
    <property type="entry name" value="MTase_slr0722"/>
    <property type="match status" value="1"/>
</dbReference>
<dbReference type="NCBIfam" id="TIGR00046">
    <property type="entry name" value="RsmE family RNA methyltransferase"/>
    <property type="match status" value="1"/>
</dbReference>
<sequence length="258" mass="27626">MSRSEPRLFIPPAQRLHTGAEIALDPAQAHYLGAVMRQQAGAGLTLFNGRDGEWHATLADMRKKGATAQVETCLRPQPPQGAAPGVPEGPELLFSPLKRDATETVIRMGTELGVSRFRPVVCARTNTHRLNLERLALIAIEASEQCERLTVPPIMPLEPLTVVLARWPRRRTLAVALEREGGSPALVAADALLIGPEGGFAPEERARMMAMDFVRPLSLGALVLRADTAVASGLARLEAAQANQVTSGQSDCQPAVLG</sequence>
<keyword evidence="8 12" id="KW-0808">Transferase</keyword>
<dbReference type="RefSeq" id="WP_141442556.1">
    <property type="nucleotide sequence ID" value="NZ_CP038231.1"/>
</dbReference>
<protein>
    <recommendedName>
        <fullName evidence="4 12">Ribosomal RNA small subunit methyltransferase E</fullName>
        <ecNumber evidence="3 12">2.1.1.193</ecNumber>
    </recommendedName>
</protein>